<dbReference type="Ensembl" id="ENSSSUT00005010472.1">
    <property type="protein sequence ID" value="ENSSSUP00005009114.1"/>
    <property type="gene ID" value="ENSSSUG00005005884.1"/>
</dbReference>
<reference evidence="2 3" key="1">
    <citation type="submission" date="2019-05" db="EMBL/GenBank/DDBJ databases">
        <title>A Chromosome-scale Meerkat (S. suricatta) Genome Assembly.</title>
        <authorList>
            <person name="Dudchenko O."/>
            <person name="Lieberman Aiden E."/>
            <person name="Tung J."/>
            <person name="Barreiro L.B."/>
            <person name="Clutton-Brock T.H."/>
        </authorList>
    </citation>
    <scope>NUCLEOTIDE SEQUENCE [LARGE SCALE GENOMIC DNA]</scope>
</reference>
<evidence type="ECO:0000313" key="2">
    <source>
        <dbReference type="Ensembl" id="ENSSSUP00005009114.1"/>
    </source>
</evidence>
<dbReference type="InterPro" id="IPR050473">
    <property type="entry name" value="A2M/Complement_sys"/>
</dbReference>
<dbReference type="FunFam" id="2.60.40.10:FF:000312">
    <property type="entry name" value="Alpha-2-macroglobulin like 1"/>
    <property type="match status" value="1"/>
</dbReference>
<reference evidence="2" key="3">
    <citation type="submission" date="2025-09" db="UniProtKB">
        <authorList>
            <consortium name="Ensembl"/>
        </authorList>
    </citation>
    <scope>IDENTIFICATION</scope>
</reference>
<dbReference type="PANTHER" id="PTHR11412:SF92">
    <property type="entry name" value="PREGNANCY ZONE PROTEIN"/>
    <property type="match status" value="1"/>
</dbReference>
<dbReference type="Pfam" id="PF00207">
    <property type="entry name" value="A2M"/>
    <property type="match status" value="1"/>
</dbReference>
<sequence length="137" mass="15074">MPYSVIRGEAFTLKATVLNYLPKCIQVSVQLKASPAFLQSQNEKGKESYCICVNERQTLSWTITPKTLGTLSFSVSAEAVQSLELCGNEVAEVPETGRKDTVIKTLLVEVSRSGSTLTYFSETLTVVTMKNMTISLR</sequence>
<evidence type="ECO:0000259" key="1">
    <source>
        <dbReference type="Pfam" id="PF00207"/>
    </source>
</evidence>
<dbReference type="InterPro" id="IPR014756">
    <property type="entry name" value="Ig_E-set"/>
</dbReference>
<accession>A0A673TJC8</accession>
<dbReference type="GO" id="GO:0002020">
    <property type="term" value="F:protease binding"/>
    <property type="evidence" value="ECO:0007669"/>
    <property type="project" value="TreeGrafter"/>
</dbReference>
<dbReference type="Proteomes" id="UP000472268">
    <property type="component" value="Chromosome 10"/>
</dbReference>
<dbReference type="InterPro" id="IPR013783">
    <property type="entry name" value="Ig-like_fold"/>
</dbReference>
<keyword evidence="3" id="KW-1185">Reference proteome</keyword>
<dbReference type="Gene3D" id="2.60.40.10">
    <property type="entry name" value="Immunoglobulins"/>
    <property type="match status" value="1"/>
</dbReference>
<proteinExistence type="predicted"/>
<dbReference type="GO" id="GO:0004866">
    <property type="term" value="F:endopeptidase inhibitor activity"/>
    <property type="evidence" value="ECO:0007669"/>
    <property type="project" value="InterPro"/>
</dbReference>
<evidence type="ECO:0000313" key="3">
    <source>
        <dbReference type="Proteomes" id="UP000472268"/>
    </source>
</evidence>
<dbReference type="InterPro" id="IPR001599">
    <property type="entry name" value="Macroglobln_a2"/>
</dbReference>
<dbReference type="PANTHER" id="PTHR11412">
    <property type="entry name" value="MACROGLOBULIN / COMPLEMENT"/>
    <property type="match status" value="1"/>
</dbReference>
<protein>
    <recommendedName>
        <fullName evidence="1">Alpha-2-macroglobulin domain-containing protein</fullName>
    </recommendedName>
</protein>
<name>A0A673TJC8_SURSU</name>
<dbReference type="GO" id="GO:0005615">
    <property type="term" value="C:extracellular space"/>
    <property type="evidence" value="ECO:0007669"/>
    <property type="project" value="TreeGrafter"/>
</dbReference>
<feature type="domain" description="Alpha-2-macroglobulin" evidence="1">
    <location>
        <begin position="1"/>
        <end position="31"/>
    </location>
</feature>
<organism evidence="2 3">
    <name type="scientific">Suricata suricatta</name>
    <name type="common">Meerkat</name>
    <dbReference type="NCBI Taxonomy" id="37032"/>
    <lineage>
        <taxon>Eukaryota</taxon>
        <taxon>Metazoa</taxon>
        <taxon>Chordata</taxon>
        <taxon>Craniata</taxon>
        <taxon>Vertebrata</taxon>
        <taxon>Euteleostomi</taxon>
        <taxon>Mammalia</taxon>
        <taxon>Eutheria</taxon>
        <taxon>Laurasiatheria</taxon>
        <taxon>Carnivora</taxon>
        <taxon>Feliformia</taxon>
        <taxon>Herpestidae</taxon>
        <taxon>Suricata</taxon>
    </lineage>
</organism>
<reference evidence="2" key="2">
    <citation type="submission" date="2025-08" db="UniProtKB">
        <authorList>
            <consortium name="Ensembl"/>
        </authorList>
    </citation>
    <scope>IDENTIFICATION</scope>
</reference>
<dbReference type="SUPFAM" id="SSF81296">
    <property type="entry name" value="E set domains"/>
    <property type="match status" value="1"/>
</dbReference>
<dbReference type="AlphaFoldDB" id="A0A673TJC8"/>